<dbReference type="Proteomes" id="UP001202180">
    <property type="component" value="Unassembled WGS sequence"/>
</dbReference>
<organism evidence="2 3">
    <name type="scientific">Spirosoma liriopis</name>
    <dbReference type="NCBI Taxonomy" id="2937440"/>
    <lineage>
        <taxon>Bacteria</taxon>
        <taxon>Pseudomonadati</taxon>
        <taxon>Bacteroidota</taxon>
        <taxon>Cytophagia</taxon>
        <taxon>Cytophagales</taxon>
        <taxon>Cytophagaceae</taxon>
        <taxon>Spirosoma</taxon>
    </lineage>
</organism>
<evidence type="ECO:0000256" key="1">
    <source>
        <dbReference type="SAM" id="MobiDB-lite"/>
    </source>
</evidence>
<dbReference type="Pfam" id="PF13181">
    <property type="entry name" value="TPR_8"/>
    <property type="match status" value="1"/>
</dbReference>
<dbReference type="EMBL" id="JALPRF010000002">
    <property type="protein sequence ID" value="MCK8492272.1"/>
    <property type="molecule type" value="Genomic_DNA"/>
</dbReference>
<name>A0ABT0HJD3_9BACT</name>
<keyword evidence="3" id="KW-1185">Reference proteome</keyword>
<dbReference type="InterPro" id="IPR019734">
    <property type="entry name" value="TPR_rpt"/>
</dbReference>
<proteinExistence type="predicted"/>
<reference evidence="2 3" key="1">
    <citation type="submission" date="2022-04" db="EMBL/GenBank/DDBJ databases">
        <title>Spirosoma sp. strain RP8 genome sequencing and assembly.</title>
        <authorList>
            <person name="Jung Y."/>
        </authorList>
    </citation>
    <scope>NUCLEOTIDE SEQUENCE [LARGE SCALE GENOMIC DNA]</scope>
    <source>
        <strain evidence="2 3">RP8</strain>
    </source>
</reference>
<feature type="region of interest" description="Disordered" evidence="1">
    <location>
        <begin position="1"/>
        <end position="25"/>
    </location>
</feature>
<gene>
    <name evidence="2" type="ORF">M0L20_10465</name>
</gene>
<dbReference type="RefSeq" id="WP_248476865.1">
    <property type="nucleotide sequence ID" value="NZ_JALPRF010000002.1"/>
</dbReference>
<sequence>MLAINRTTQPTFLGSPRRGQSTSANPQNYRFQAMNYLWEGNYEQAVVALENVALLPKGQGFAGEMYLTQLHDYDRALCHLTAYDASTPTFDDMIGNNPVSYLLGLTYRSLGNHAEAISQFSRGIDSLAIKHGSKWVNYRHFVSRAVSYLAINQPQKALDDLEKASQNYSRSALAQYHRGQALKQLGRKEEARTAFQDASFLFKALRVERTADYQEDESNPLYEPEIDQALANLKP</sequence>
<protein>
    <submittedName>
        <fullName evidence="2">Tetratricopeptide repeat protein</fullName>
    </submittedName>
</protein>
<accession>A0ABT0HJD3</accession>
<dbReference type="Pfam" id="PF13432">
    <property type="entry name" value="TPR_16"/>
    <property type="match status" value="1"/>
</dbReference>
<dbReference type="Gene3D" id="1.25.40.10">
    <property type="entry name" value="Tetratricopeptide repeat domain"/>
    <property type="match status" value="2"/>
</dbReference>
<evidence type="ECO:0000313" key="3">
    <source>
        <dbReference type="Proteomes" id="UP001202180"/>
    </source>
</evidence>
<dbReference type="SMART" id="SM00028">
    <property type="entry name" value="TPR"/>
    <property type="match status" value="3"/>
</dbReference>
<evidence type="ECO:0000313" key="2">
    <source>
        <dbReference type="EMBL" id="MCK8492272.1"/>
    </source>
</evidence>
<comment type="caution">
    <text evidence="2">The sequence shown here is derived from an EMBL/GenBank/DDBJ whole genome shotgun (WGS) entry which is preliminary data.</text>
</comment>
<dbReference type="InterPro" id="IPR011990">
    <property type="entry name" value="TPR-like_helical_dom_sf"/>
</dbReference>
<dbReference type="SUPFAM" id="SSF48452">
    <property type="entry name" value="TPR-like"/>
    <property type="match status" value="2"/>
</dbReference>